<dbReference type="AlphaFoldDB" id="A0ABD1M352"/>
<dbReference type="Proteomes" id="UP001603857">
    <property type="component" value="Unassembled WGS sequence"/>
</dbReference>
<evidence type="ECO:0000256" key="5">
    <source>
        <dbReference type="ARBA" id="ARBA00049172"/>
    </source>
</evidence>
<dbReference type="InterPro" id="IPR015813">
    <property type="entry name" value="Pyrv/PenolPyrv_kinase-like_dom"/>
</dbReference>
<evidence type="ECO:0000313" key="6">
    <source>
        <dbReference type="EMBL" id="KAL2330229.1"/>
    </source>
</evidence>
<dbReference type="SUPFAM" id="SSF51621">
    <property type="entry name" value="Phosphoenolpyruvate/pyruvate domain"/>
    <property type="match status" value="1"/>
</dbReference>
<keyword evidence="7" id="KW-1185">Reference proteome</keyword>
<keyword evidence="4" id="KW-0808">Transferase</keyword>
<dbReference type="Gene3D" id="3.20.20.60">
    <property type="entry name" value="Phosphoenolpyruvate-binding domains"/>
    <property type="match status" value="1"/>
</dbReference>
<evidence type="ECO:0000256" key="1">
    <source>
        <dbReference type="ARBA" id="ARBA00005033"/>
    </source>
</evidence>
<proteinExistence type="inferred from homology"/>
<evidence type="ECO:0000256" key="4">
    <source>
        <dbReference type="ARBA" id="ARBA00022679"/>
    </source>
</evidence>
<evidence type="ECO:0000256" key="2">
    <source>
        <dbReference type="ARBA" id="ARBA00008676"/>
    </source>
</evidence>
<gene>
    <name evidence="6" type="ORF">Fmac_017810</name>
</gene>
<dbReference type="Pfam" id="PF02548">
    <property type="entry name" value="Pantoate_transf"/>
    <property type="match status" value="1"/>
</dbReference>
<organism evidence="6 7">
    <name type="scientific">Flemingia macrophylla</name>
    <dbReference type="NCBI Taxonomy" id="520843"/>
    <lineage>
        <taxon>Eukaryota</taxon>
        <taxon>Viridiplantae</taxon>
        <taxon>Streptophyta</taxon>
        <taxon>Embryophyta</taxon>
        <taxon>Tracheophyta</taxon>
        <taxon>Spermatophyta</taxon>
        <taxon>Magnoliopsida</taxon>
        <taxon>eudicotyledons</taxon>
        <taxon>Gunneridae</taxon>
        <taxon>Pentapetalae</taxon>
        <taxon>rosids</taxon>
        <taxon>fabids</taxon>
        <taxon>Fabales</taxon>
        <taxon>Fabaceae</taxon>
        <taxon>Papilionoideae</taxon>
        <taxon>50 kb inversion clade</taxon>
        <taxon>NPAAA clade</taxon>
        <taxon>indigoferoid/millettioid clade</taxon>
        <taxon>Phaseoleae</taxon>
        <taxon>Flemingia</taxon>
    </lineage>
</organism>
<comment type="pathway">
    <text evidence="1">Cofactor biosynthesis; (R)-pantothenate biosynthesis; (R)-pantoate from 3-methyl-2-oxobutanoate: step 1/2.</text>
</comment>
<dbReference type="GO" id="GO:0003864">
    <property type="term" value="F:3-methyl-2-oxobutanoate hydroxymethyltransferase activity"/>
    <property type="evidence" value="ECO:0007669"/>
    <property type="project" value="UniProtKB-EC"/>
</dbReference>
<evidence type="ECO:0000256" key="3">
    <source>
        <dbReference type="ARBA" id="ARBA00012618"/>
    </source>
</evidence>
<dbReference type="EC" id="2.1.2.11" evidence="3"/>
<comment type="catalytic activity">
    <reaction evidence="5">
        <text>(6R)-5,10-methylene-5,6,7,8-tetrahydrofolate + 3-methyl-2-oxobutanoate + H2O = 2-dehydropantoate + (6S)-5,6,7,8-tetrahydrofolate</text>
        <dbReference type="Rhea" id="RHEA:11824"/>
        <dbReference type="ChEBI" id="CHEBI:11561"/>
        <dbReference type="ChEBI" id="CHEBI:11851"/>
        <dbReference type="ChEBI" id="CHEBI:15377"/>
        <dbReference type="ChEBI" id="CHEBI:15636"/>
        <dbReference type="ChEBI" id="CHEBI:57453"/>
        <dbReference type="EC" id="2.1.2.11"/>
    </reaction>
</comment>
<sequence length="84" mass="8557">MAKAGLAPRVVAVTIWNNNHGPHGTNVGLAPQFISSLVAALVVAAITGALQIPTIGTGAGPFCSGQQKLVFHDLLGLLQHPHAC</sequence>
<name>A0ABD1M352_9FABA</name>
<dbReference type="InterPro" id="IPR040442">
    <property type="entry name" value="Pyrv_kinase-like_dom_sf"/>
</dbReference>
<evidence type="ECO:0000313" key="7">
    <source>
        <dbReference type="Proteomes" id="UP001603857"/>
    </source>
</evidence>
<reference evidence="6 7" key="1">
    <citation type="submission" date="2024-08" db="EMBL/GenBank/DDBJ databases">
        <title>Insights into the chromosomal genome structure of Flemingia macrophylla.</title>
        <authorList>
            <person name="Ding Y."/>
            <person name="Zhao Y."/>
            <person name="Bi W."/>
            <person name="Wu M."/>
            <person name="Zhao G."/>
            <person name="Gong Y."/>
            <person name="Li W."/>
            <person name="Zhang P."/>
        </authorList>
    </citation>
    <scope>NUCLEOTIDE SEQUENCE [LARGE SCALE GENOMIC DNA]</scope>
    <source>
        <strain evidence="6">DYQJB</strain>
        <tissue evidence="6">Leaf</tissue>
    </source>
</reference>
<comment type="caution">
    <text evidence="6">The sequence shown here is derived from an EMBL/GenBank/DDBJ whole genome shotgun (WGS) entry which is preliminary data.</text>
</comment>
<dbReference type="EMBL" id="JBGMDY010000006">
    <property type="protein sequence ID" value="KAL2330229.1"/>
    <property type="molecule type" value="Genomic_DNA"/>
</dbReference>
<protein>
    <recommendedName>
        <fullName evidence="3">3-methyl-2-oxobutanoate hydroxymethyltransferase</fullName>
        <ecNumber evidence="3">2.1.2.11</ecNumber>
    </recommendedName>
</protein>
<dbReference type="InterPro" id="IPR003700">
    <property type="entry name" value="Pantoate_hydroxy_MeTrfase"/>
</dbReference>
<comment type="similarity">
    <text evidence="2">Belongs to the PanB family.</text>
</comment>
<accession>A0ABD1M352</accession>